<dbReference type="SMART" id="SM00320">
    <property type="entry name" value="WD40"/>
    <property type="match status" value="7"/>
</dbReference>
<evidence type="ECO:0000313" key="4">
    <source>
        <dbReference type="EMBL" id="MBT0768293.1"/>
    </source>
</evidence>
<proteinExistence type="predicted"/>
<dbReference type="SUPFAM" id="SSF50978">
    <property type="entry name" value="WD40 repeat-like"/>
    <property type="match status" value="1"/>
</dbReference>
<feature type="repeat" description="WD" evidence="1">
    <location>
        <begin position="1346"/>
        <end position="1376"/>
    </location>
</feature>
<keyword evidence="1" id="KW-0853">WD repeat</keyword>
<dbReference type="InterPro" id="IPR015943">
    <property type="entry name" value="WD40/YVTN_repeat-like_dom_sf"/>
</dbReference>
<evidence type="ECO:0000256" key="1">
    <source>
        <dbReference type="PROSITE-ProRule" id="PRU00221"/>
    </source>
</evidence>
<dbReference type="EMBL" id="JAHBAY010000002">
    <property type="protein sequence ID" value="MBT0768293.1"/>
    <property type="molecule type" value="Genomic_DNA"/>
</dbReference>
<dbReference type="InterPro" id="IPR052752">
    <property type="entry name" value="NACHT-WD_repeat"/>
</dbReference>
<protein>
    <submittedName>
        <fullName evidence="4">NACHT domain-containing protein</fullName>
    </submittedName>
</protein>
<dbReference type="InterPro" id="IPR027417">
    <property type="entry name" value="P-loop_NTPase"/>
</dbReference>
<dbReference type="Gene3D" id="3.40.50.300">
    <property type="entry name" value="P-loop containing nucleotide triphosphate hydrolases"/>
    <property type="match status" value="1"/>
</dbReference>
<feature type="repeat" description="WD" evidence="1">
    <location>
        <begin position="811"/>
        <end position="840"/>
    </location>
</feature>
<name>A0ABS5TBS7_9ACTN</name>
<sequence length="1425" mass="155513">MPMLARTFRVFVSSPFTEQIAAERRQLRRLAFDPLARECARRGVHFQPVDLRWGISPQASHDQRTMDVCLGEVERCRQASPELNFLYLGARRRGWLPVPTTVPHADMERLRGHFTGHERLLVDRWYQLDLNALPHAYRLMPRTGPEQNREAWRQTEETLHQAFAHASQNLDPRDRGRYRRSATEQEVDAALPAEGPAPGMFAVMNAAGDAPAWELDEYVRARVDPGQVFDRDPATTPEAVAGIVHTWFLERIEHTLATGATVPALVAVPGTGPGTGPDLVARGRELARLAAFADEPGPGLMTVDGEAGTGKTALITAACASSRSPGTLTVLRLLGTGPRTSDLLSVLKDLVHELAVGLGGKSRPLVTYDKTVEAFHELLEQADRPVRLYIDALDQLSDVHRPHDLLWLPDPLPRHVRIVLSTRDARSLRGSSRQHQHLRLTGLSRSDGARLLRRWLGETGRTLQPGQAGPLLDAFAVEGRPLWMRLAVQEAGTWTSQQVPAGLPPQLDALITRLYERLSAAKAHGPALVGRALGLLAASGAGLTEQEMLDALSHDATVMGEARSRSHARWQEEIDEQPPQVPTVLWALLRSDLQAYLTTRDDDGLGLLSFFHRELTDQAARTRPYAEDPSLVHASLAEMFWRRARPGGTWQTGDPRALQQIVVHLIASGQDDRQTEVLTDPQYLECAAEAVGVSEAADDQGFRRFGGVRTCAGRLAELNRARGNTSGLPVDLADALRAETDLLELRPGLFWQQIAGRMRFGPPAAVEWVKKEEERRAGNGERWLEPVVAHREPRGLEQMLRAHPRGSSCGLSEDAKLLVTGSYENSAHLWDARNGTWLASLGRHGSRVSGCAVTGDPDAPAIVTVERDGVIRRRRWDGLRAVALDQVRLPLAGRVQNTSFGHGETVAVTDGHACHLWRPGWEETRALPGTVLAQACSVARSSPTVVVGTLDGRLHRYDLADGTQVRAPHQQAYEIRHCAVDSEGRRVLTGGRGGEMQLWTEDLRPDGPSLPRFDTETAIGLLSLAVDDDFRIAVAGLMNGIVLVYDLRERSLVAASKRHGLATEGVTISPDGRLAASIGQNGVALVWRPQPDAVAEPEDTYSHAVQLIEFFDDARTVVVLDAYGYLHTVEAETGRRRGTVLTARDICMDATRVGDVIVTLENGGTIHRHLMNHGEPQPLPDMLHPGAEHCCAVGADQVATDAPDGQVVVWDVRTGRPRHRLAAGPGRVRLAGADGLLLVAGSAHLDLFDTGTGRAHRLELPEPCTTTAAHLERVGDAHVAAIGTADGRVLTWWFRQGWGAAIEQDGRHGAQVLRLAGGPADRPITSAGWDGRIGQWGTSGGQVRWLEGHAGPVRCAHPAGADLLVSAADDKTVRIWAGGRQIGLLPMEFDAAWAQVHRPTGLLVAGDQGGNHVLFRMRPEDGWWG</sequence>
<dbReference type="SUPFAM" id="SSF69322">
    <property type="entry name" value="Tricorn protease domain 2"/>
    <property type="match status" value="1"/>
</dbReference>
<feature type="domain" description="NACHT" evidence="3">
    <location>
        <begin position="301"/>
        <end position="457"/>
    </location>
</feature>
<dbReference type="SUPFAM" id="SSF52540">
    <property type="entry name" value="P-loop containing nucleoside triphosphate hydrolases"/>
    <property type="match status" value="1"/>
</dbReference>
<organism evidence="4 5">
    <name type="scientific">Kineosporia corallincola</name>
    <dbReference type="NCBI Taxonomy" id="2835133"/>
    <lineage>
        <taxon>Bacteria</taxon>
        <taxon>Bacillati</taxon>
        <taxon>Actinomycetota</taxon>
        <taxon>Actinomycetes</taxon>
        <taxon>Kineosporiales</taxon>
        <taxon>Kineosporiaceae</taxon>
        <taxon>Kineosporia</taxon>
    </lineage>
</organism>
<evidence type="ECO:0000313" key="5">
    <source>
        <dbReference type="Proteomes" id="UP001197247"/>
    </source>
</evidence>
<keyword evidence="5" id="KW-1185">Reference proteome</keyword>
<evidence type="ECO:0000259" key="3">
    <source>
        <dbReference type="Pfam" id="PF05729"/>
    </source>
</evidence>
<dbReference type="Proteomes" id="UP001197247">
    <property type="component" value="Unassembled WGS sequence"/>
</dbReference>
<dbReference type="Gene3D" id="2.130.10.10">
    <property type="entry name" value="YVTN repeat-like/Quinoprotein amine dehydrogenase"/>
    <property type="match status" value="3"/>
</dbReference>
<dbReference type="InterPro" id="IPR007111">
    <property type="entry name" value="NACHT_NTPase"/>
</dbReference>
<dbReference type="PANTHER" id="PTHR19871:SF14">
    <property type="entry name" value="DUF4062 DOMAIN-CONTAINING PROTEIN"/>
    <property type="match status" value="1"/>
</dbReference>
<gene>
    <name evidence="4" type="ORF">KIH74_05125</name>
</gene>
<dbReference type="Pfam" id="PF05729">
    <property type="entry name" value="NACHT"/>
    <property type="match status" value="1"/>
</dbReference>
<comment type="caution">
    <text evidence="4">The sequence shown here is derived from an EMBL/GenBank/DDBJ whole genome shotgun (WGS) entry which is preliminary data.</text>
</comment>
<accession>A0ABS5TBS7</accession>
<dbReference type="Pfam" id="PF00400">
    <property type="entry name" value="WD40"/>
    <property type="match status" value="1"/>
</dbReference>
<dbReference type="PANTHER" id="PTHR19871">
    <property type="entry name" value="BETA TRANSDUCIN-RELATED PROTEIN"/>
    <property type="match status" value="1"/>
</dbReference>
<feature type="region of interest" description="Disordered" evidence="2">
    <location>
        <begin position="167"/>
        <end position="186"/>
    </location>
</feature>
<dbReference type="PROSITE" id="PS50082">
    <property type="entry name" value="WD_REPEATS_2"/>
    <property type="match status" value="2"/>
</dbReference>
<evidence type="ECO:0000256" key="2">
    <source>
        <dbReference type="SAM" id="MobiDB-lite"/>
    </source>
</evidence>
<dbReference type="InterPro" id="IPR001680">
    <property type="entry name" value="WD40_rpt"/>
</dbReference>
<dbReference type="InterPro" id="IPR036322">
    <property type="entry name" value="WD40_repeat_dom_sf"/>
</dbReference>
<reference evidence="4 5" key="1">
    <citation type="submission" date="2021-05" db="EMBL/GenBank/DDBJ databases">
        <title>Kineosporia and Streptomyces sp. nov. two new marine actinobacteria isolated from Coral.</title>
        <authorList>
            <person name="Buangrab K."/>
            <person name="Sutthacheep M."/>
            <person name="Yeemin T."/>
            <person name="Harunari E."/>
            <person name="Igarashi Y."/>
            <person name="Kanchanasin P."/>
            <person name="Tanasupawat S."/>
            <person name="Phongsopitanun W."/>
        </authorList>
    </citation>
    <scope>NUCLEOTIDE SEQUENCE [LARGE SCALE GENOMIC DNA]</scope>
    <source>
        <strain evidence="4 5">J2-2</strain>
    </source>
</reference>